<dbReference type="OrthoDB" id="8188903at2759"/>
<evidence type="ECO:0000313" key="14">
    <source>
        <dbReference type="EMBL" id="PNF17410.1"/>
    </source>
</evidence>
<keyword evidence="4 12" id="KW-0894">Sodium channel</keyword>
<evidence type="ECO:0000313" key="15">
    <source>
        <dbReference type="Proteomes" id="UP000235965"/>
    </source>
</evidence>
<name>A0A2J7PM49_9NEOP</name>
<evidence type="ECO:0000256" key="13">
    <source>
        <dbReference type="SAM" id="Phobius"/>
    </source>
</evidence>
<evidence type="ECO:0000256" key="4">
    <source>
        <dbReference type="ARBA" id="ARBA00022461"/>
    </source>
</evidence>
<feature type="transmembrane region" description="Helical" evidence="13">
    <location>
        <begin position="7"/>
        <end position="38"/>
    </location>
</feature>
<evidence type="ECO:0000256" key="1">
    <source>
        <dbReference type="ARBA" id="ARBA00004141"/>
    </source>
</evidence>
<keyword evidence="9 13" id="KW-0472">Membrane</keyword>
<gene>
    <name evidence="14" type="ORF">B7P43_G02973</name>
</gene>
<protein>
    <submittedName>
        <fullName evidence="14">Uncharacterized protein</fullName>
    </submittedName>
</protein>
<evidence type="ECO:0000256" key="11">
    <source>
        <dbReference type="ARBA" id="ARBA00023303"/>
    </source>
</evidence>
<dbReference type="GO" id="GO:0005272">
    <property type="term" value="F:sodium channel activity"/>
    <property type="evidence" value="ECO:0007669"/>
    <property type="project" value="UniProtKB-KW"/>
</dbReference>
<reference evidence="14 15" key="1">
    <citation type="submission" date="2017-12" db="EMBL/GenBank/DDBJ databases">
        <title>Hemimetabolous genomes reveal molecular basis of termite eusociality.</title>
        <authorList>
            <person name="Harrison M.C."/>
            <person name="Jongepier E."/>
            <person name="Robertson H.M."/>
            <person name="Arning N."/>
            <person name="Bitard-Feildel T."/>
            <person name="Chao H."/>
            <person name="Childers C.P."/>
            <person name="Dinh H."/>
            <person name="Doddapaneni H."/>
            <person name="Dugan S."/>
            <person name="Gowin J."/>
            <person name="Greiner C."/>
            <person name="Han Y."/>
            <person name="Hu H."/>
            <person name="Hughes D.S.T."/>
            <person name="Huylmans A.-K."/>
            <person name="Kemena C."/>
            <person name="Kremer L.P.M."/>
            <person name="Lee S.L."/>
            <person name="Lopez-Ezquerra A."/>
            <person name="Mallet L."/>
            <person name="Monroy-Kuhn J.M."/>
            <person name="Moser A."/>
            <person name="Murali S.C."/>
            <person name="Muzny D.M."/>
            <person name="Otani S."/>
            <person name="Piulachs M.-D."/>
            <person name="Poelchau M."/>
            <person name="Qu J."/>
            <person name="Schaub F."/>
            <person name="Wada-Katsumata A."/>
            <person name="Worley K.C."/>
            <person name="Xie Q."/>
            <person name="Ylla G."/>
            <person name="Poulsen M."/>
            <person name="Gibbs R.A."/>
            <person name="Schal C."/>
            <person name="Richards S."/>
            <person name="Belles X."/>
            <person name="Korb J."/>
            <person name="Bornberg-Bauer E."/>
        </authorList>
    </citation>
    <scope>NUCLEOTIDE SEQUENCE [LARGE SCALE GENOMIC DNA]</scope>
    <source>
        <tissue evidence="14">Whole body</tissue>
    </source>
</reference>
<keyword evidence="7" id="KW-0915">Sodium</keyword>
<keyword evidence="11 12" id="KW-0407">Ion channel</keyword>
<dbReference type="EMBL" id="NEVH01024421">
    <property type="protein sequence ID" value="PNF17410.1"/>
    <property type="molecule type" value="Genomic_DNA"/>
</dbReference>
<keyword evidence="8 12" id="KW-0406">Ion transport</keyword>
<dbReference type="InterPro" id="IPR001873">
    <property type="entry name" value="ENaC"/>
</dbReference>
<keyword evidence="15" id="KW-1185">Reference proteome</keyword>
<evidence type="ECO:0000256" key="7">
    <source>
        <dbReference type="ARBA" id="ARBA00023053"/>
    </source>
</evidence>
<dbReference type="Pfam" id="PF00858">
    <property type="entry name" value="ASC"/>
    <property type="match status" value="1"/>
</dbReference>
<accession>A0A2J7PM49</accession>
<keyword evidence="10 12" id="KW-0739">Sodium transport</keyword>
<evidence type="ECO:0000256" key="5">
    <source>
        <dbReference type="ARBA" id="ARBA00022692"/>
    </source>
</evidence>
<organism evidence="14 15">
    <name type="scientific">Cryptotermes secundus</name>
    <dbReference type="NCBI Taxonomy" id="105785"/>
    <lineage>
        <taxon>Eukaryota</taxon>
        <taxon>Metazoa</taxon>
        <taxon>Ecdysozoa</taxon>
        <taxon>Arthropoda</taxon>
        <taxon>Hexapoda</taxon>
        <taxon>Insecta</taxon>
        <taxon>Pterygota</taxon>
        <taxon>Neoptera</taxon>
        <taxon>Polyneoptera</taxon>
        <taxon>Dictyoptera</taxon>
        <taxon>Blattodea</taxon>
        <taxon>Blattoidea</taxon>
        <taxon>Termitoidae</taxon>
        <taxon>Kalotermitidae</taxon>
        <taxon>Cryptotermitinae</taxon>
        <taxon>Cryptotermes</taxon>
    </lineage>
</organism>
<sequence length="96" mass="10876">MKRQTSFFFFSVSLGGIAGLFLGASLISIVEILIHFFIRIWTTHPQTNDSNATKDILRQSKKDVQKQLSHVQNTNTEFGTTLPYYEKDYGVAAIFS</sequence>
<dbReference type="InParanoid" id="A0A2J7PM49"/>
<evidence type="ECO:0000256" key="8">
    <source>
        <dbReference type="ARBA" id="ARBA00023065"/>
    </source>
</evidence>
<comment type="subcellular location">
    <subcellularLocation>
        <location evidence="1">Membrane</location>
        <topology evidence="1">Multi-pass membrane protein</topology>
    </subcellularLocation>
</comment>
<dbReference type="GO" id="GO:0016020">
    <property type="term" value="C:membrane"/>
    <property type="evidence" value="ECO:0007669"/>
    <property type="project" value="UniProtKB-SubCell"/>
</dbReference>
<evidence type="ECO:0000256" key="3">
    <source>
        <dbReference type="ARBA" id="ARBA00022448"/>
    </source>
</evidence>
<comment type="caution">
    <text evidence="14">The sequence shown here is derived from an EMBL/GenBank/DDBJ whole genome shotgun (WGS) entry which is preliminary data.</text>
</comment>
<keyword evidence="3 12" id="KW-0813">Transport</keyword>
<keyword evidence="6 13" id="KW-1133">Transmembrane helix</keyword>
<evidence type="ECO:0000256" key="10">
    <source>
        <dbReference type="ARBA" id="ARBA00023201"/>
    </source>
</evidence>
<evidence type="ECO:0000256" key="9">
    <source>
        <dbReference type="ARBA" id="ARBA00023136"/>
    </source>
</evidence>
<dbReference type="AlphaFoldDB" id="A0A2J7PM49"/>
<evidence type="ECO:0000256" key="2">
    <source>
        <dbReference type="ARBA" id="ARBA00007193"/>
    </source>
</evidence>
<comment type="similarity">
    <text evidence="2 12">Belongs to the amiloride-sensitive sodium channel (TC 1.A.6) family.</text>
</comment>
<dbReference type="Gene3D" id="1.10.287.770">
    <property type="entry name" value="YojJ-like"/>
    <property type="match status" value="1"/>
</dbReference>
<dbReference type="Proteomes" id="UP000235965">
    <property type="component" value="Unassembled WGS sequence"/>
</dbReference>
<evidence type="ECO:0000256" key="12">
    <source>
        <dbReference type="RuleBase" id="RU000679"/>
    </source>
</evidence>
<proteinExistence type="inferred from homology"/>
<keyword evidence="5 12" id="KW-0812">Transmembrane</keyword>
<evidence type="ECO:0000256" key="6">
    <source>
        <dbReference type="ARBA" id="ARBA00022989"/>
    </source>
</evidence>